<dbReference type="Proteomes" id="UP001055811">
    <property type="component" value="Linkage Group LG04"/>
</dbReference>
<organism evidence="1 2">
    <name type="scientific">Cichorium intybus</name>
    <name type="common">Chicory</name>
    <dbReference type="NCBI Taxonomy" id="13427"/>
    <lineage>
        <taxon>Eukaryota</taxon>
        <taxon>Viridiplantae</taxon>
        <taxon>Streptophyta</taxon>
        <taxon>Embryophyta</taxon>
        <taxon>Tracheophyta</taxon>
        <taxon>Spermatophyta</taxon>
        <taxon>Magnoliopsida</taxon>
        <taxon>eudicotyledons</taxon>
        <taxon>Gunneridae</taxon>
        <taxon>Pentapetalae</taxon>
        <taxon>asterids</taxon>
        <taxon>campanulids</taxon>
        <taxon>Asterales</taxon>
        <taxon>Asteraceae</taxon>
        <taxon>Cichorioideae</taxon>
        <taxon>Cichorieae</taxon>
        <taxon>Cichoriinae</taxon>
        <taxon>Cichorium</taxon>
    </lineage>
</organism>
<dbReference type="EMBL" id="CM042012">
    <property type="protein sequence ID" value="KAI3751824.1"/>
    <property type="molecule type" value="Genomic_DNA"/>
</dbReference>
<sequence length="85" mass="9633">MTIFLLLCVIVSSSLPAPGSTDTIEMGFASLGDDFERRNTSIDTWVVAMMKLSNRPTFLRQSWYFLPAGSHLYSVTHTRLRDHKP</sequence>
<proteinExistence type="predicted"/>
<keyword evidence="2" id="KW-1185">Reference proteome</keyword>
<gene>
    <name evidence="1" type="ORF">L2E82_22915</name>
</gene>
<reference evidence="1 2" key="2">
    <citation type="journal article" date="2022" name="Mol. Ecol. Resour.">
        <title>The genomes of chicory, endive, great burdock and yacon provide insights into Asteraceae paleo-polyploidization history and plant inulin production.</title>
        <authorList>
            <person name="Fan W."/>
            <person name="Wang S."/>
            <person name="Wang H."/>
            <person name="Wang A."/>
            <person name="Jiang F."/>
            <person name="Liu H."/>
            <person name="Zhao H."/>
            <person name="Xu D."/>
            <person name="Zhang Y."/>
        </authorList>
    </citation>
    <scope>NUCLEOTIDE SEQUENCE [LARGE SCALE GENOMIC DNA]</scope>
    <source>
        <strain evidence="2">cv. Punajuju</strain>
        <tissue evidence="1">Leaves</tissue>
    </source>
</reference>
<protein>
    <submittedName>
        <fullName evidence="1">Uncharacterized protein</fullName>
    </submittedName>
</protein>
<reference evidence="2" key="1">
    <citation type="journal article" date="2022" name="Mol. Ecol. Resour.">
        <title>The genomes of chicory, endive, great burdock and yacon provide insights into Asteraceae palaeo-polyploidization history and plant inulin production.</title>
        <authorList>
            <person name="Fan W."/>
            <person name="Wang S."/>
            <person name="Wang H."/>
            <person name="Wang A."/>
            <person name="Jiang F."/>
            <person name="Liu H."/>
            <person name="Zhao H."/>
            <person name="Xu D."/>
            <person name="Zhang Y."/>
        </authorList>
    </citation>
    <scope>NUCLEOTIDE SEQUENCE [LARGE SCALE GENOMIC DNA]</scope>
    <source>
        <strain evidence="2">cv. Punajuju</strain>
    </source>
</reference>
<name>A0ACB9DYK5_CICIN</name>
<evidence type="ECO:0000313" key="2">
    <source>
        <dbReference type="Proteomes" id="UP001055811"/>
    </source>
</evidence>
<evidence type="ECO:0000313" key="1">
    <source>
        <dbReference type="EMBL" id="KAI3751824.1"/>
    </source>
</evidence>
<comment type="caution">
    <text evidence="1">The sequence shown here is derived from an EMBL/GenBank/DDBJ whole genome shotgun (WGS) entry which is preliminary data.</text>
</comment>
<accession>A0ACB9DYK5</accession>